<dbReference type="Gene3D" id="3.40.630.30">
    <property type="match status" value="1"/>
</dbReference>
<dbReference type="Proteomes" id="UP000256304">
    <property type="component" value="Unassembled WGS sequence"/>
</dbReference>
<keyword evidence="3" id="KW-1185">Reference proteome</keyword>
<dbReference type="SUPFAM" id="SSF55729">
    <property type="entry name" value="Acyl-CoA N-acyltransferases (Nat)"/>
    <property type="match status" value="1"/>
</dbReference>
<organism evidence="2 3">
    <name type="scientific">Paenibacillus taihuensis</name>
    <dbReference type="NCBI Taxonomy" id="1156355"/>
    <lineage>
        <taxon>Bacteria</taxon>
        <taxon>Bacillati</taxon>
        <taxon>Bacillota</taxon>
        <taxon>Bacilli</taxon>
        <taxon>Bacillales</taxon>
        <taxon>Paenibacillaceae</taxon>
        <taxon>Paenibacillus</taxon>
    </lineage>
</organism>
<proteinExistence type="predicted"/>
<dbReference type="PROSITE" id="PS51186">
    <property type="entry name" value="GNAT"/>
    <property type="match status" value="1"/>
</dbReference>
<comment type="caution">
    <text evidence="2">The sequence shown here is derived from an EMBL/GenBank/DDBJ whole genome shotgun (WGS) entry which is preliminary data.</text>
</comment>
<dbReference type="InterPro" id="IPR027365">
    <property type="entry name" value="GNAT_acetyltra_YdfB-like"/>
</dbReference>
<gene>
    <name evidence="2" type="ORF">A8990_13618</name>
</gene>
<evidence type="ECO:0000313" key="3">
    <source>
        <dbReference type="Proteomes" id="UP000256304"/>
    </source>
</evidence>
<name>A0A3D9R1Z9_9BACL</name>
<dbReference type="GO" id="GO:0016747">
    <property type="term" value="F:acyltransferase activity, transferring groups other than amino-acyl groups"/>
    <property type="evidence" value="ECO:0007669"/>
    <property type="project" value="InterPro"/>
</dbReference>
<reference evidence="2 3" key="1">
    <citation type="submission" date="2018-08" db="EMBL/GenBank/DDBJ databases">
        <title>Genomic Encyclopedia of Type Strains, Phase III (KMG-III): the genomes of soil and plant-associated and newly described type strains.</title>
        <authorList>
            <person name="Whitman W."/>
        </authorList>
    </citation>
    <scope>NUCLEOTIDE SEQUENCE [LARGE SCALE GENOMIC DNA]</scope>
    <source>
        <strain evidence="2 3">CGMCC 1.10966</strain>
    </source>
</reference>
<dbReference type="EMBL" id="QTTN01000036">
    <property type="protein sequence ID" value="REE68753.1"/>
    <property type="molecule type" value="Genomic_DNA"/>
</dbReference>
<evidence type="ECO:0000313" key="2">
    <source>
        <dbReference type="EMBL" id="REE68753.1"/>
    </source>
</evidence>
<dbReference type="PANTHER" id="PTHR31143:SF2">
    <property type="entry name" value="FR47-LIKE DOMAIN-CONTAINING PROTEIN-RELATED"/>
    <property type="match status" value="1"/>
</dbReference>
<keyword evidence="2" id="KW-0808">Transferase</keyword>
<sequence length="277" mass="31778">MIELREDEFRNILDVLQQPEGIHHVFVYSVIDRKQQGLVYVNNRDTPTAGLVVNKGGCYFVFGEAADDDFNNELIAFLSDPSNHANFFDLYVSSEEWLTLLKRALEGNVVQLTRSHYKLEELSSKAREIQIPAEYQLKAIDEELFNQYRDQIDHSYSHLWGSSESYLKHAFGYCLQQDNEFASVCNTFYIGGGYIAPDIITMNEFRNRGLATVVCAYFLKHSFESGLTPCWDCDAGNDGSNRLAQALGFRHAGNIPILWWHEDKGVIANYLMNYHYV</sequence>
<dbReference type="RefSeq" id="WP_181909749.1">
    <property type="nucleotide sequence ID" value="NZ_QTTN01000036.1"/>
</dbReference>
<dbReference type="AlphaFoldDB" id="A0A3D9R1Z9"/>
<accession>A0A3D9R1Z9</accession>
<dbReference type="InterPro" id="IPR016181">
    <property type="entry name" value="Acyl_CoA_acyltransferase"/>
</dbReference>
<dbReference type="Pfam" id="PF12746">
    <property type="entry name" value="GNAT_acetyltran"/>
    <property type="match status" value="1"/>
</dbReference>
<dbReference type="PANTHER" id="PTHR31143">
    <property type="match status" value="1"/>
</dbReference>
<dbReference type="InterPro" id="IPR000182">
    <property type="entry name" value="GNAT_dom"/>
</dbReference>
<evidence type="ECO:0000259" key="1">
    <source>
        <dbReference type="PROSITE" id="PS51186"/>
    </source>
</evidence>
<protein>
    <submittedName>
        <fullName evidence="2">GNAT acetyltransferase-like protein</fullName>
    </submittedName>
</protein>
<feature type="domain" description="N-acetyltransferase" evidence="1">
    <location>
        <begin position="124"/>
        <end position="273"/>
    </location>
</feature>